<evidence type="ECO:0000313" key="3">
    <source>
        <dbReference type="EMBL" id="EHR53882.1"/>
    </source>
</evidence>
<organism evidence="3 4">
    <name type="scientific">Saccharomonospora marina XMU15</name>
    <dbReference type="NCBI Taxonomy" id="882083"/>
    <lineage>
        <taxon>Bacteria</taxon>
        <taxon>Bacillati</taxon>
        <taxon>Actinomycetota</taxon>
        <taxon>Actinomycetes</taxon>
        <taxon>Pseudonocardiales</taxon>
        <taxon>Pseudonocardiaceae</taxon>
        <taxon>Saccharomonospora</taxon>
    </lineage>
</organism>
<dbReference type="InterPro" id="IPR046112">
    <property type="entry name" value="DUF6049"/>
</dbReference>
<dbReference type="EMBL" id="CM001439">
    <property type="protein sequence ID" value="EHR53882.1"/>
    <property type="molecule type" value="Genomic_DNA"/>
</dbReference>
<name>H5WX30_9PSEU</name>
<evidence type="ECO:0000256" key="1">
    <source>
        <dbReference type="SAM" id="Phobius"/>
    </source>
</evidence>
<dbReference type="OrthoDB" id="3797035at2"/>
<accession>H5WX30</accession>
<dbReference type="Pfam" id="PF19516">
    <property type="entry name" value="DUF6049"/>
    <property type="match status" value="1"/>
</dbReference>
<evidence type="ECO:0000313" key="4">
    <source>
        <dbReference type="Proteomes" id="UP000004926"/>
    </source>
</evidence>
<dbReference type="eggNOG" id="COG3170">
    <property type="taxonomic scope" value="Bacteria"/>
</dbReference>
<keyword evidence="2" id="KW-0732">Signal</keyword>
<protein>
    <recommendedName>
        <fullName evidence="5">Glycoprotein</fullName>
    </recommendedName>
</protein>
<dbReference type="Proteomes" id="UP000004926">
    <property type="component" value="Chromosome"/>
</dbReference>
<dbReference type="AlphaFoldDB" id="H5WX30"/>
<dbReference type="STRING" id="882083.SacmaDRAFT_5768"/>
<proteinExistence type="predicted"/>
<feature type="signal peptide" evidence="2">
    <location>
        <begin position="1"/>
        <end position="18"/>
    </location>
</feature>
<feature type="chain" id="PRO_5038999741" description="Glycoprotein" evidence="2">
    <location>
        <begin position="19"/>
        <end position="709"/>
    </location>
</feature>
<gene>
    <name evidence="3" type="ORF">SacmaDRAFT_5768</name>
</gene>
<keyword evidence="1" id="KW-0472">Membrane</keyword>
<dbReference type="HOGENOM" id="CLU_017917_0_0_11"/>
<dbReference type="RefSeq" id="WP_009157256.1">
    <property type="nucleotide sequence ID" value="NZ_CM001439.1"/>
</dbReference>
<sequence>MKKLGAFALALVFLIGNAALGASGQAAAQPAVRSPEWLRLDIERMTPRLATPDEDTLRVTGSVTNVGDRRISDIVARLQIGQRQGTERQLRSTLTGSPATDAGASEWSEVATTLEPGQSAELSIEVPLAELGLSAPGVYPLLVNVNGTPAYGGAARLAAVNLLLPVIDPPAETPPVAVSVLWPITSAPKLVADPHDGPVVLADDRLAEELAPGGRLDALVTAASAYRDNPDVFGSLCFAVDPDLLETVAAMAEGYQVQSPTGPVQGSGREQAARWLQALRELVSGHCVVQIPYADADLGALSKVSTRTDLVADAVNNSAAILNLLRVQPRAGVLWPNGSLGDAALRSAAGAGTTTVLTDPAQLGANASDSTAMTTTAGVNALGYDSLVASAFAGTARADSVANQPNVATQNGLATLAFRAGLGDETAEAPVLVAPPHGWDASEPELHSLLGSLARLHEERMLTPAPLDDLLATPAGGNAVLDGADGADLAGSPVSDEVVAGLSDIEATAADLQRAMSVDPTRQVQPISLIQPLHNAVLRATSTAWDSPFERTAAATAARTQLESLGNQVTVTTPSQPVSLASGSSPLPVTLSNALPVAVTVRINLDNSAGLRTDRVQDTPLAANSRVGRLIPAEALRSGRFSVDVSLTTPGGTELGTPARLELTSNEFGVVTVVLTATAAGALFLLGGRRIYRRVRQRGQEGQAGSRPK</sequence>
<feature type="transmembrane region" description="Helical" evidence="1">
    <location>
        <begin position="668"/>
        <end position="688"/>
    </location>
</feature>
<evidence type="ECO:0000256" key="2">
    <source>
        <dbReference type="SAM" id="SignalP"/>
    </source>
</evidence>
<evidence type="ECO:0008006" key="5">
    <source>
        <dbReference type="Google" id="ProtNLM"/>
    </source>
</evidence>
<keyword evidence="4" id="KW-1185">Reference proteome</keyword>
<reference evidence="3 4" key="1">
    <citation type="journal article" date="2012" name="Stand. Genomic Sci.">
        <title>Genome sequence of the ocean sediment bacterium Saccharomonospora marina type strain (XMU15(T)).</title>
        <authorList>
            <person name="Klenk H.P."/>
            <person name="Lu M."/>
            <person name="Lucas S."/>
            <person name="Lapidus A."/>
            <person name="Copeland A."/>
            <person name="Pitluck S."/>
            <person name="Goodwin L.A."/>
            <person name="Han C."/>
            <person name="Tapia R."/>
            <person name="Brambilla E.M."/>
            <person name="Potter G."/>
            <person name="Land M."/>
            <person name="Ivanova N."/>
            <person name="Rohde M."/>
            <person name="Goker M."/>
            <person name="Detter J.C."/>
            <person name="Li W.J."/>
            <person name="Kyrpides N.C."/>
            <person name="Woyke T."/>
        </authorList>
    </citation>
    <scope>NUCLEOTIDE SEQUENCE [LARGE SCALE GENOMIC DNA]</scope>
    <source>
        <strain evidence="3 4">XMU15</strain>
    </source>
</reference>
<keyword evidence="1" id="KW-1133">Transmembrane helix</keyword>
<keyword evidence="1" id="KW-0812">Transmembrane</keyword>